<evidence type="ECO:0000256" key="6">
    <source>
        <dbReference type="ARBA" id="ARBA00022723"/>
    </source>
</evidence>
<dbReference type="InterPro" id="IPR050371">
    <property type="entry name" value="Fungal_virulence_M36"/>
</dbReference>
<evidence type="ECO:0000256" key="7">
    <source>
        <dbReference type="ARBA" id="ARBA00022729"/>
    </source>
</evidence>
<dbReference type="RefSeq" id="WP_345717774.1">
    <property type="nucleotide sequence ID" value="NZ_BAABFP010000007.1"/>
</dbReference>
<evidence type="ECO:0000256" key="5">
    <source>
        <dbReference type="ARBA" id="ARBA00022670"/>
    </source>
</evidence>
<name>A0ABW1JJM5_9ACTN</name>
<comment type="cofactor">
    <cofactor evidence="1">
        <name>Zn(2+)</name>
        <dbReference type="ChEBI" id="CHEBI:29105"/>
    </cofactor>
</comment>
<dbReference type="Pfam" id="PF13620">
    <property type="entry name" value="CarboxypepD_reg"/>
    <property type="match status" value="1"/>
</dbReference>
<feature type="compositionally biased region" description="Low complexity" evidence="12">
    <location>
        <begin position="31"/>
        <end position="50"/>
    </location>
</feature>
<dbReference type="SUPFAM" id="SSF55486">
    <property type="entry name" value="Metalloproteases ('zincins'), catalytic domain"/>
    <property type="match status" value="1"/>
</dbReference>
<dbReference type="PROSITE" id="PS50022">
    <property type="entry name" value="FA58C_3"/>
    <property type="match status" value="1"/>
</dbReference>
<keyword evidence="11" id="KW-0865">Zymogen</keyword>
<evidence type="ECO:0000256" key="10">
    <source>
        <dbReference type="ARBA" id="ARBA00023049"/>
    </source>
</evidence>
<evidence type="ECO:0000256" key="3">
    <source>
        <dbReference type="ARBA" id="ARBA00006006"/>
    </source>
</evidence>
<evidence type="ECO:0000313" key="16">
    <source>
        <dbReference type="Proteomes" id="UP001596189"/>
    </source>
</evidence>
<evidence type="ECO:0000256" key="12">
    <source>
        <dbReference type="SAM" id="MobiDB-lite"/>
    </source>
</evidence>
<keyword evidence="5" id="KW-0645">Protease</keyword>
<dbReference type="Pfam" id="PF00754">
    <property type="entry name" value="F5_F8_type_C"/>
    <property type="match status" value="1"/>
</dbReference>
<dbReference type="PRINTS" id="PR00999">
    <property type="entry name" value="FUNGALYSIN"/>
</dbReference>
<evidence type="ECO:0000259" key="14">
    <source>
        <dbReference type="PROSITE" id="PS50022"/>
    </source>
</evidence>
<sequence length="974" mass="100499">MRPAVRHRSTILVATGALAVSTVLVPGVAAAAGSPGPASPLSSGASTALGKAASDGDVDVRVPSTRVQRNVATQREAKAAARTDVKKLRSSLGGQGVLDVDALTGTPRQVTKVDGFLTGPSRTAAKDVALGYVRTNSGVFRLSAADLEHLTLTRDYVDVAGTHHLTWQQTAGGLSLFGNGLKANVAKDGRLISVLGSPVPGLSAPATLSGPDLASARSAIGSARKDLGERSLTPAKGDEATPVLFQSPGGTRRAWQVVTMGADRPSLHVLDAETGRTLYRISLSSDANAPAAKAKPATALVFENYPGAPKGGTAKKVDLSAPGWLAAGSVSLFGNNAHTYTDVNDDNAAGAAEEVTTQGANSFQFPLVRAFPADEPPCTSWICTWDPGTARSWAANRQRTATNNFFLVNKYHDHLAAKPIGFTEAAGNFQLVNKSGQGQGGDPVLDEPLDGASTAAGLPDADHIDNANMSTPPDGQSPRMQMYLFHEPGTSYPDEDPFIAVSGADEADIVFHEYTHGLSNRLVTDTSGAGALNSAQSGAMGEAWSDWYAFDLLNNEGLAKDTAKPGEVRVGDYVGTGNDLIRTQPLDCPVGVVDAACPGRPNAGAGGYTYGDMGHISSRGAEVHADGEIWGETLWDIRTALGSKLTESLVTRGMELSPPEPSMLDMRNSILQADLVLHNGSHAKKLWKLFATRGMGYFAGTTSANDTAPVEDFQVPPTGTPNASLNGVVTSAGQGTPVQGATVVFGGHASGFAGDLAATTDATGHYTITGFFPGRYPDVIAGGPGYLPQVKTLSLHQGPNTQNWAVVRNWAQSSGGASITETNDDTGAPFGCGAAALIDGSQGVGWSAFLPEAGQDVHAVVQLPASVNVSSVQVDPSGTCGDDISASTGDYRFETSTDGTTWTVAATGHFTPAQIHTLATVPLTAGSTSGVRYVRLVLLGTQTGDFGVNCTTVVTSGCVFIDASELVVQGVPAA</sequence>
<feature type="region of interest" description="Disordered" evidence="12">
    <location>
        <begin position="31"/>
        <end position="59"/>
    </location>
</feature>
<evidence type="ECO:0000256" key="1">
    <source>
        <dbReference type="ARBA" id="ARBA00001947"/>
    </source>
</evidence>
<dbReference type="Gene3D" id="2.60.40.1120">
    <property type="entry name" value="Carboxypeptidase-like, regulatory domain"/>
    <property type="match status" value="1"/>
</dbReference>
<accession>A0ABW1JJM5</accession>
<evidence type="ECO:0000256" key="8">
    <source>
        <dbReference type="ARBA" id="ARBA00022801"/>
    </source>
</evidence>
<proteinExistence type="inferred from homology"/>
<dbReference type="EMBL" id="JBHSRD010000008">
    <property type="protein sequence ID" value="MFC6009255.1"/>
    <property type="molecule type" value="Genomic_DNA"/>
</dbReference>
<dbReference type="InterPro" id="IPR011096">
    <property type="entry name" value="FTP_domain"/>
</dbReference>
<feature type="signal peptide" evidence="13">
    <location>
        <begin position="1"/>
        <end position="31"/>
    </location>
</feature>
<dbReference type="Proteomes" id="UP001596189">
    <property type="component" value="Unassembled WGS sequence"/>
</dbReference>
<keyword evidence="8" id="KW-0378">Hydrolase</keyword>
<keyword evidence="16" id="KW-1185">Reference proteome</keyword>
<dbReference type="SUPFAM" id="SSF49785">
    <property type="entry name" value="Galactose-binding domain-like"/>
    <property type="match status" value="1"/>
</dbReference>
<evidence type="ECO:0000256" key="4">
    <source>
        <dbReference type="ARBA" id="ARBA00022525"/>
    </source>
</evidence>
<dbReference type="PANTHER" id="PTHR33478:SF1">
    <property type="entry name" value="EXTRACELLULAR METALLOPROTEINASE MEP"/>
    <property type="match status" value="1"/>
</dbReference>
<keyword evidence="7 13" id="KW-0732">Signal</keyword>
<dbReference type="Gene3D" id="1.10.390.10">
    <property type="entry name" value="Neutral Protease Domain 2"/>
    <property type="match status" value="1"/>
</dbReference>
<comment type="caution">
    <text evidence="15">The sequence shown here is derived from an EMBL/GenBank/DDBJ whole genome shotgun (WGS) entry which is preliminary data.</text>
</comment>
<keyword evidence="10" id="KW-0482">Metalloprotease</keyword>
<dbReference type="PANTHER" id="PTHR33478">
    <property type="entry name" value="EXTRACELLULAR METALLOPROTEINASE MEP"/>
    <property type="match status" value="1"/>
</dbReference>
<feature type="chain" id="PRO_5047147021" evidence="13">
    <location>
        <begin position="32"/>
        <end position="974"/>
    </location>
</feature>
<dbReference type="SUPFAM" id="SSF49464">
    <property type="entry name" value="Carboxypeptidase regulatory domain-like"/>
    <property type="match status" value="1"/>
</dbReference>
<keyword evidence="6" id="KW-0479">Metal-binding</keyword>
<organism evidence="15 16">
    <name type="scientific">Angustibacter luteus</name>
    <dbReference type="NCBI Taxonomy" id="658456"/>
    <lineage>
        <taxon>Bacteria</taxon>
        <taxon>Bacillati</taxon>
        <taxon>Actinomycetota</taxon>
        <taxon>Actinomycetes</taxon>
        <taxon>Kineosporiales</taxon>
        <taxon>Kineosporiaceae</taxon>
    </lineage>
</organism>
<dbReference type="InterPro" id="IPR000421">
    <property type="entry name" value="FA58C"/>
</dbReference>
<dbReference type="InterPro" id="IPR027268">
    <property type="entry name" value="Peptidase_M4/M1_CTD_sf"/>
</dbReference>
<dbReference type="InterPro" id="IPR008969">
    <property type="entry name" value="CarboxyPept-like_regulatory"/>
</dbReference>
<evidence type="ECO:0000313" key="15">
    <source>
        <dbReference type="EMBL" id="MFC6009255.1"/>
    </source>
</evidence>
<evidence type="ECO:0000256" key="11">
    <source>
        <dbReference type="ARBA" id="ARBA00023145"/>
    </source>
</evidence>
<dbReference type="Gene3D" id="3.10.170.10">
    <property type="match status" value="1"/>
</dbReference>
<dbReference type="InterPro" id="IPR001842">
    <property type="entry name" value="Peptidase_M36"/>
</dbReference>
<dbReference type="InterPro" id="IPR008979">
    <property type="entry name" value="Galactose-bd-like_sf"/>
</dbReference>
<gene>
    <name evidence="15" type="ORF">ACFQDO_19160</name>
</gene>
<keyword evidence="4" id="KW-0964">Secreted</keyword>
<dbReference type="Gene3D" id="2.60.120.260">
    <property type="entry name" value="Galactose-binding domain-like"/>
    <property type="match status" value="1"/>
</dbReference>
<comment type="subcellular location">
    <subcellularLocation>
        <location evidence="2">Secreted</location>
    </subcellularLocation>
</comment>
<feature type="domain" description="F5/8 type C" evidence="14">
    <location>
        <begin position="805"/>
        <end position="958"/>
    </location>
</feature>
<evidence type="ECO:0000256" key="13">
    <source>
        <dbReference type="SAM" id="SignalP"/>
    </source>
</evidence>
<comment type="similarity">
    <text evidence="3">Belongs to the peptidase M36 family.</text>
</comment>
<protein>
    <submittedName>
        <fullName evidence="15">M36 family metallopeptidase</fullName>
    </submittedName>
</protein>
<dbReference type="Pfam" id="PF02128">
    <property type="entry name" value="Peptidase_M36"/>
    <property type="match status" value="1"/>
</dbReference>
<reference evidence="16" key="1">
    <citation type="journal article" date="2019" name="Int. J. Syst. Evol. Microbiol.">
        <title>The Global Catalogue of Microorganisms (GCM) 10K type strain sequencing project: providing services to taxonomists for standard genome sequencing and annotation.</title>
        <authorList>
            <consortium name="The Broad Institute Genomics Platform"/>
            <consortium name="The Broad Institute Genome Sequencing Center for Infectious Disease"/>
            <person name="Wu L."/>
            <person name="Ma J."/>
        </authorList>
    </citation>
    <scope>NUCLEOTIDE SEQUENCE [LARGE SCALE GENOMIC DNA]</scope>
    <source>
        <strain evidence="16">KACC 14249</strain>
    </source>
</reference>
<evidence type="ECO:0000256" key="9">
    <source>
        <dbReference type="ARBA" id="ARBA00022833"/>
    </source>
</evidence>
<dbReference type="Pfam" id="PF07504">
    <property type="entry name" value="FTP"/>
    <property type="match status" value="1"/>
</dbReference>
<keyword evidence="9" id="KW-0862">Zinc</keyword>
<evidence type="ECO:0000256" key="2">
    <source>
        <dbReference type="ARBA" id="ARBA00004613"/>
    </source>
</evidence>